<evidence type="ECO:0000256" key="4">
    <source>
        <dbReference type="ARBA" id="ARBA00022989"/>
    </source>
</evidence>
<evidence type="ECO:0000256" key="5">
    <source>
        <dbReference type="ARBA" id="ARBA00023136"/>
    </source>
</evidence>
<dbReference type="EMBL" id="UINC01004500">
    <property type="protein sequence ID" value="SVA14774.1"/>
    <property type="molecule type" value="Genomic_DNA"/>
</dbReference>
<comment type="subcellular location">
    <subcellularLocation>
        <location evidence="1">Cell membrane</location>
        <topology evidence="1">Multi-pass membrane protein</topology>
    </subcellularLocation>
</comment>
<evidence type="ECO:0000313" key="7">
    <source>
        <dbReference type="EMBL" id="SVA14774.1"/>
    </source>
</evidence>
<dbReference type="GO" id="GO:0005886">
    <property type="term" value="C:plasma membrane"/>
    <property type="evidence" value="ECO:0007669"/>
    <property type="project" value="UniProtKB-SubCell"/>
</dbReference>
<dbReference type="InterPro" id="IPR001123">
    <property type="entry name" value="LeuE-type"/>
</dbReference>
<dbReference type="Pfam" id="PF01810">
    <property type="entry name" value="LysE"/>
    <property type="match status" value="1"/>
</dbReference>
<evidence type="ECO:0000256" key="6">
    <source>
        <dbReference type="SAM" id="Phobius"/>
    </source>
</evidence>
<feature type="transmembrane region" description="Helical" evidence="6">
    <location>
        <begin position="147"/>
        <end position="167"/>
    </location>
</feature>
<dbReference type="PANTHER" id="PTHR30086">
    <property type="entry name" value="ARGININE EXPORTER PROTEIN ARGO"/>
    <property type="match status" value="1"/>
</dbReference>
<dbReference type="PIRSF" id="PIRSF006324">
    <property type="entry name" value="LeuE"/>
    <property type="match status" value="1"/>
</dbReference>
<evidence type="ECO:0008006" key="8">
    <source>
        <dbReference type="Google" id="ProtNLM"/>
    </source>
</evidence>
<keyword evidence="2" id="KW-1003">Cell membrane</keyword>
<feature type="transmembrane region" description="Helical" evidence="6">
    <location>
        <begin position="6"/>
        <end position="28"/>
    </location>
</feature>
<keyword evidence="5 6" id="KW-0472">Membrane</keyword>
<dbReference type="PANTHER" id="PTHR30086:SF20">
    <property type="entry name" value="ARGININE EXPORTER PROTEIN ARGO-RELATED"/>
    <property type="match status" value="1"/>
</dbReference>
<proteinExistence type="predicted"/>
<dbReference type="AlphaFoldDB" id="A0A381TG77"/>
<gene>
    <name evidence="7" type="ORF">METZ01_LOCUS67628</name>
</gene>
<feature type="transmembrane region" description="Helical" evidence="6">
    <location>
        <begin position="71"/>
        <end position="93"/>
    </location>
</feature>
<accession>A0A381TG77</accession>
<evidence type="ECO:0000256" key="3">
    <source>
        <dbReference type="ARBA" id="ARBA00022692"/>
    </source>
</evidence>
<organism evidence="7">
    <name type="scientific">marine metagenome</name>
    <dbReference type="NCBI Taxonomy" id="408172"/>
    <lineage>
        <taxon>unclassified sequences</taxon>
        <taxon>metagenomes</taxon>
        <taxon>ecological metagenomes</taxon>
    </lineage>
</organism>
<feature type="transmembrane region" description="Helical" evidence="6">
    <location>
        <begin position="40"/>
        <end position="65"/>
    </location>
</feature>
<protein>
    <recommendedName>
        <fullName evidence="8">Lysine transporter LysE</fullName>
    </recommendedName>
</protein>
<feature type="transmembrane region" description="Helical" evidence="6">
    <location>
        <begin position="187"/>
        <end position="202"/>
    </location>
</feature>
<evidence type="ECO:0000256" key="2">
    <source>
        <dbReference type="ARBA" id="ARBA00022475"/>
    </source>
</evidence>
<name>A0A381TG77_9ZZZZ</name>
<sequence>MHLEVIITFIISSLALTISPGPDIVYVISQSFIRGKKAAIITSVGLTTGLLFHTLFVIIGLSLLLRENENIFFLLKILGSMYFIYLAFIVFLNRNKKIEFDSNEMKNIAFFKKGLLMNLLNPKVSIFFIALFPGFIFHDNLSSELQFLILGIIFWFQANLVFILVSIFSQKIKNFISSNKLFNNRKFIIEMCVYIFISIWILK</sequence>
<reference evidence="7" key="1">
    <citation type="submission" date="2018-05" db="EMBL/GenBank/DDBJ databases">
        <authorList>
            <person name="Lanie J.A."/>
            <person name="Ng W.-L."/>
            <person name="Kazmierczak K.M."/>
            <person name="Andrzejewski T.M."/>
            <person name="Davidsen T.M."/>
            <person name="Wayne K.J."/>
            <person name="Tettelin H."/>
            <person name="Glass J.I."/>
            <person name="Rusch D."/>
            <person name="Podicherti R."/>
            <person name="Tsui H.-C.T."/>
            <person name="Winkler M.E."/>
        </authorList>
    </citation>
    <scope>NUCLEOTIDE SEQUENCE</scope>
</reference>
<feature type="transmembrane region" description="Helical" evidence="6">
    <location>
        <begin position="114"/>
        <end position="135"/>
    </location>
</feature>
<evidence type="ECO:0000256" key="1">
    <source>
        <dbReference type="ARBA" id="ARBA00004651"/>
    </source>
</evidence>
<keyword evidence="4 6" id="KW-1133">Transmembrane helix</keyword>
<keyword evidence="3 6" id="KW-0812">Transmembrane</keyword>
<dbReference type="GO" id="GO:0015171">
    <property type="term" value="F:amino acid transmembrane transporter activity"/>
    <property type="evidence" value="ECO:0007669"/>
    <property type="project" value="TreeGrafter"/>
</dbReference>